<evidence type="ECO:0000256" key="1">
    <source>
        <dbReference type="ARBA" id="ARBA00004141"/>
    </source>
</evidence>
<dbReference type="PANTHER" id="PTHR14198">
    <property type="entry name" value="TRANSMEMBRANE 4 L6 FAMILY MEMBER 1-RELATED"/>
    <property type="match status" value="1"/>
</dbReference>
<evidence type="ECO:0000256" key="6">
    <source>
        <dbReference type="SAM" id="Phobius"/>
    </source>
</evidence>
<keyword evidence="8" id="KW-1185">Reference proteome</keyword>
<protein>
    <submittedName>
        <fullName evidence="7">Transmembrane 4 L6 family member 5-like protein</fullName>
    </submittedName>
</protein>
<dbReference type="GO" id="GO:0016020">
    <property type="term" value="C:membrane"/>
    <property type="evidence" value="ECO:0007669"/>
    <property type="project" value="UniProtKB-SubCell"/>
</dbReference>
<dbReference type="AlphaFoldDB" id="A0A498MNW3"/>
<accession>A0A498MNW3</accession>
<gene>
    <name evidence="7" type="ORF">ROHU_024072</name>
</gene>
<evidence type="ECO:0000256" key="3">
    <source>
        <dbReference type="ARBA" id="ARBA00022692"/>
    </source>
</evidence>
<feature type="transmembrane region" description="Helical" evidence="6">
    <location>
        <begin position="32"/>
        <end position="55"/>
    </location>
</feature>
<evidence type="ECO:0000313" key="7">
    <source>
        <dbReference type="EMBL" id="RXN21493.1"/>
    </source>
</evidence>
<keyword evidence="5 6" id="KW-0472">Membrane</keyword>
<comment type="caution">
    <text evidence="7">The sequence shown here is derived from an EMBL/GenBank/DDBJ whole genome shotgun (WGS) entry which is preliminary data.</text>
</comment>
<dbReference type="InterPro" id="IPR008661">
    <property type="entry name" value="L6_membrane"/>
</dbReference>
<dbReference type="Proteomes" id="UP000290572">
    <property type="component" value="Unassembled WGS sequence"/>
</dbReference>
<comment type="similarity">
    <text evidence="2">Belongs to the L6 tetraspanin family.</text>
</comment>
<evidence type="ECO:0000313" key="8">
    <source>
        <dbReference type="Proteomes" id="UP000290572"/>
    </source>
</evidence>
<organism evidence="7 8">
    <name type="scientific">Labeo rohita</name>
    <name type="common">Indian major carp</name>
    <name type="synonym">Cyprinus rohita</name>
    <dbReference type="NCBI Taxonomy" id="84645"/>
    <lineage>
        <taxon>Eukaryota</taxon>
        <taxon>Metazoa</taxon>
        <taxon>Chordata</taxon>
        <taxon>Craniata</taxon>
        <taxon>Vertebrata</taxon>
        <taxon>Euteleostomi</taxon>
        <taxon>Actinopterygii</taxon>
        <taxon>Neopterygii</taxon>
        <taxon>Teleostei</taxon>
        <taxon>Ostariophysi</taxon>
        <taxon>Cypriniformes</taxon>
        <taxon>Cyprinidae</taxon>
        <taxon>Labeoninae</taxon>
        <taxon>Labeonini</taxon>
        <taxon>Labeo</taxon>
    </lineage>
</organism>
<feature type="transmembrane region" description="Helical" evidence="6">
    <location>
        <begin position="96"/>
        <end position="126"/>
    </location>
</feature>
<reference evidence="7 8" key="1">
    <citation type="submission" date="2018-03" db="EMBL/GenBank/DDBJ databases">
        <title>Draft genome sequence of Rohu Carp (Labeo rohita).</title>
        <authorList>
            <person name="Das P."/>
            <person name="Kushwaha B."/>
            <person name="Joshi C.G."/>
            <person name="Kumar D."/>
            <person name="Nagpure N.S."/>
            <person name="Sahoo L."/>
            <person name="Das S.P."/>
            <person name="Bit A."/>
            <person name="Patnaik S."/>
            <person name="Meher P.K."/>
            <person name="Jayasankar P."/>
            <person name="Koringa P.G."/>
            <person name="Patel N.V."/>
            <person name="Hinsu A.T."/>
            <person name="Kumar R."/>
            <person name="Pandey M."/>
            <person name="Agarwal S."/>
            <person name="Srivastava S."/>
            <person name="Singh M."/>
            <person name="Iquebal M.A."/>
            <person name="Jaiswal S."/>
            <person name="Angadi U.B."/>
            <person name="Kumar N."/>
            <person name="Raza M."/>
            <person name="Shah T.M."/>
            <person name="Rai A."/>
            <person name="Jena J.K."/>
        </authorList>
    </citation>
    <scope>NUCLEOTIDE SEQUENCE [LARGE SCALE GENOMIC DNA]</scope>
    <source>
        <strain evidence="7">DASCIFA01</strain>
        <tissue evidence="7">Testis</tissue>
    </source>
</reference>
<evidence type="ECO:0000256" key="4">
    <source>
        <dbReference type="ARBA" id="ARBA00022989"/>
    </source>
</evidence>
<keyword evidence="4 6" id="KW-1133">Transmembrane helix</keyword>
<dbReference type="STRING" id="84645.A0A498MNW3"/>
<keyword evidence="3 6" id="KW-0812">Transmembrane</keyword>
<dbReference type="PANTHER" id="PTHR14198:SF4">
    <property type="entry name" value="TRANSMEMBRANE 4 L6 FAMILY MEMBER 5"/>
    <property type="match status" value="1"/>
</dbReference>
<sequence>MICPSCSAIRAGGKGCCGAGCCGNRCRMLSSVFSSVFGALGSVYCACVAIAALAVGPKCQVEDGKWEYPFEERKGNSSYLVDKTIWSECLFPENVVLWHIVLFSILLGLSLIQTILCVIQMLFAYVCHSLKMLQFRTATFCFTYFLRADVKIRKRAGRSYTGETAPPADMGVKMLQCFPFYRRCKERCKRQCPPETAIASEEVKPRLCSTTSWGSEGDSGSNTSCPQAYFSHKARLSLRHQMDSNINAVDATY</sequence>
<comment type="subcellular location">
    <subcellularLocation>
        <location evidence="1">Membrane</location>
        <topology evidence="1">Multi-pass membrane protein</topology>
    </subcellularLocation>
</comment>
<evidence type="ECO:0000256" key="5">
    <source>
        <dbReference type="ARBA" id="ARBA00023136"/>
    </source>
</evidence>
<dbReference type="Pfam" id="PF05805">
    <property type="entry name" value="L6_membrane"/>
    <property type="match status" value="1"/>
</dbReference>
<proteinExistence type="inferred from homology"/>
<name>A0A498MNW3_LABRO</name>
<evidence type="ECO:0000256" key="2">
    <source>
        <dbReference type="ARBA" id="ARBA00006193"/>
    </source>
</evidence>
<dbReference type="EMBL" id="QBIY01012612">
    <property type="protein sequence ID" value="RXN21493.1"/>
    <property type="molecule type" value="Genomic_DNA"/>
</dbReference>